<dbReference type="InterPro" id="IPR017926">
    <property type="entry name" value="GATASE"/>
</dbReference>
<dbReference type="EMBL" id="LRRQ01000060">
    <property type="protein sequence ID" value="OAM90358.1"/>
    <property type="molecule type" value="Genomic_DNA"/>
</dbReference>
<dbReference type="GO" id="GO:0005524">
    <property type="term" value="F:ATP binding"/>
    <property type="evidence" value="ECO:0007669"/>
    <property type="project" value="UniProtKB-UniRule"/>
</dbReference>
<evidence type="ECO:0000313" key="12">
    <source>
        <dbReference type="EMBL" id="OAM90358.1"/>
    </source>
</evidence>
<name>A0A178IKS4_9BACT</name>
<dbReference type="NCBIfam" id="NF000848">
    <property type="entry name" value="PRK00074.1"/>
    <property type="match status" value="1"/>
</dbReference>
<comment type="caution">
    <text evidence="12">The sequence shown here is derived from an EMBL/GenBank/DDBJ whole genome shotgun (WGS) entry which is preliminary data.</text>
</comment>
<evidence type="ECO:0000256" key="5">
    <source>
        <dbReference type="ARBA" id="ARBA00022749"/>
    </source>
</evidence>
<organism evidence="12 13">
    <name type="scientific">Termitidicoccus mucosus</name>
    <dbReference type="NCBI Taxonomy" id="1184151"/>
    <lineage>
        <taxon>Bacteria</taxon>
        <taxon>Pseudomonadati</taxon>
        <taxon>Verrucomicrobiota</taxon>
        <taxon>Opitutia</taxon>
        <taxon>Opitutales</taxon>
        <taxon>Opitutaceae</taxon>
        <taxon>Termitidicoccus</taxon>
    </lineage>
</organism>
<dbReference type="InterPro" id="IPR022310">
    <property type="entry name" value="NAD/GMP_synthase"/>
</dbReference>
<dbReference type="RefSeq" id="WP_068768356.1">
    <property type="nucleotide sequence ID" value="NZ_CP109796.1"/>
</dbReference>
<dbReference type="UniPathway" id="UPA00189">
    <property type="reaction ID" value="UER00296"/>
</dbReference>
<dbReference type="CDD" id="cd01997">
    <property type="entry name" value="GMP_synthase_C"/>
    <property type="match status" value="1"/>
</dbReference>
<sequence length="515" mass="57326">MPQTIAVLDFGSQYTQVIARRIRECQVYSKIYHFETPAQVLRDDGVAGIILSGGPSSVFASNAPMPDRAIFDLGVPVLGICYGVQLMGKLLGGKVAKSQRREYGLGSLGIRKKSPLFAGLPRKLNVWNSHGDKLTALPPGFAAVARTENSEFAAILDARRRFHGIQFHPEVYHTEHGMDIIRNFVFGVCGMSENWTTADFIKHTVADIRAQVGKGRVLLALSGGVDSSVAAALLHKAIGRQLVCVYVDTGLMRKDETANIEKLYAKHFKIDLRVVDASSIFLRRLKGVTDPEQKRKIIGNTFIEIFEKKARELKTREHIEFLGQGTIYPDVIESVAIGNNPAALIKSHHNVGGLPERMKFKLVEPLRQLFKDEVRRVGEKLGLPREVVWRQPFPGPGLGIRVIGEITKPRLDVLREADAILLEEMMAAGLYYKIWQSFCVYLPVKSVGVIGDERNYADIIALRLVESIDAMTADWADLPRELLQKVSNRITNEVRGVSRVVLDISSKPPATIEWE</sequence>
<dbReference type="Proteomes" id="UP000078486">
    <property type="component" value="Unassembled WGS sequence"/>
</dbReference>
<dbReference type="FunFam" id="3.30.300.10:FF:000002">
    <property type="entry name" value="GMP synthase [glutamine-hydrolyzing]"/>
    <property type="match status" value="1"/>
</dbReference>
<dbReference type="Pfam" id="PF00958">
    <property type="entry name" value="GMP_synt_C"/>
    <property type="match status" value="1"/>
</dbReference>
<proteinExistence type="inferred from homology"/>
<dbReference type="PROSITE" id="PS51553">
    <property type="entry name" value="GMPS_ATP_PPASE"/>
    <property type="match status" value="1"/>
</dbReference>
<feature type="binding site" evidence="10">
    <location>
        <begin position="222"/>
        <end position="228"/>
    </location>
    <ligand>
        <name>ATP</name>
        <dbReference type="ChEBI" id="CHEBI:30616"/>
    </ligand>
</feature>
<comment type="subunit">
    <text evidence="9">Homodimer.</text>
</comment>
<evidence type="ECO:0000256" key="8">
    <source>
        <dbReference type="ARBA" id="ARBA00022962"/>
    </source>
</evidence>
<dbReference type="EC" id="6.3.5.2" evidence="9"/>
<dbReference type="SUPFAM" id="SSF52317">
    <property type="entry name" value="Class I glutamine amidotransferase-like"/>
    <property type="match status" value="1"/>
</dbReference>
<dbReference type="OrthoDB" id="9802219at2"/>
<dbReference type="InterPro" id="IPR022955">
    <property type="entry name" value="GMP_synthase"/>
</dbReference>
<dbReference type="AlphaFoldDB" id="A0A178IKS4"/>
<feature type="active site" evidence="9">
    <location>
        <position position="168"/>
    </location>
</feature>
<dbReference type="Gene3D" id="3.40.50.880">
    <property type="match status" value="1"/>
</dbReference>
<dbReference type="NCBIfam" id="TIGR00884">
    <property type="entry name" value="guaA_Cterm"/>
    <property type="match status" value="1"/>
</dbReference>
<dbReference type="SUPFAM" id="SSF52402">
    <property type="entry name" value="Adenine nucleotide alpha hydrolases-like"/>
    <property type="match status" value="1"/>
</dbReference>
<keyword evidence="5 9" id="KW-0332">GMP biosynthesis</keyword>
<feature type="active site" evidence="9">
    <location>
        <position position="170"/>
    </location>
</feature>
<dbReference type="SUPFAM" id="SSF54810">
    <property type="entry name" value="GMP synthetase C-terminal dimerisation domain"/>
    <property type="match status" value="1"/>
</dbReference>
<dbReference type="PANTHER" id="PTHR11922:SF2">
    <property type="entry name" value="GMP SYNTHASE [GLUTAMINE-HYDROLYZING]"/>
    <property type="match status" value="1"/>
</dbReference>
<keyword evidence="13" id="KW-1185">Reference proteome</keyword>
<reference evidence="12 13" key="1">
    <citation type="submission" date="2016-01" db="EMBL/GenBank/DDBJ databases">
        <title>High potential of lignocellulose degradation of a new Verrucomicrobia species.</title>
        <authorList>
            <person name="Wang Y."/>
            <person name="Shi Y."/>
            <person name="Qiu Z."/>
            <person name="Liu S."/>
            <person name="Yang H."/>
        </authorList>
    </citation>
    <scope>NUCLEOTIDE SEQUENCE [LARGE SCALE GENOMIC DNA]</scope>
    <source>
        <strain evidence="12 13">TSB47</strain>
    </source>
</reference>
<feature type="domain" description="GMPS ATP-PPase" evidence="11">
    <location>
        <begin position="195"/>
        <end position="390"/>
    </location>
</feature>
<dbReference type="Gene3D" id="3.40.50.620">
    <property type="entry name" value="HUPs"/>
    <property type="match status" value="1"/>
</dbReference>
<dbReference type="InterPro" id="IPR029062">
    <property type="entry name" value="Class_I_gatase-like"/>
</dbReference>
<dbReference type="STRING" id="1184151.AW736_00520"/>
<comment type="catalytic activity">
    <reaction evidence="9">
        <text>XMP + L-glutamine + ATP + H2O = GMP + L-glutamate + AMP + diphosphate + 2 H(+)</text>
        <dbReference type="Rhea" id="RHEA:11680"/>
        <dbReference type="ChEBI" id="CHEBI:15377"/>
        <dbReference type="ChEBI" id="CHEBI:15378"/>
        <dbReference type="ChEBI" id="CHEBI:29985"/>
        <dbReference type="ChEBI" id="CHEBI:30616"/>
        <dbReference type="ChEBI" id="CHEBI:33019"/>
        <dbReference type="ChEBI" id="CHEBI:57464"/>
        <dbReference type="ChEBI" id="CHEBI:58115"/>
        <dbReference type="ChEBI" id="CHEBI:58359"/>
        <dbReference type="ChEBI" id="CHEBI:456215"/>
        <dbReference type="EC" id="6.3.5.2"/>
    </reaction>
</comment>
<evidence type="ECO:0000259" key="11">
    <source>
        <dbReference type="PROSITE" id="PS51553"/>
    </source>
</evidence>
<dbReference type="CDD" id="cd01742">
    <property type="entry name" value="GATase1_GMP_Synthase"/>
    <property type="match status" value="1"/>
</dbReference>
<feature type="active site" description="Nucleophile" evidence="9">
    <location>
        <position position="81"/>
    </location>
</feature>
<keyword evidence="3 9" id="KW-0436">Ligase</keyword>
<dbReference type="GO" id="GO:0003921">
    <property type="term" value="F:GMP synthase activity"/>
    <property type="evidence" value="ECO:0007669"/>
    <property type="project" value="InterPro"/>
</dbReference>
<dbReference type="Pfam" id="PF02540">
    <property type="entry name" value="NAD_synthase"/>
    <property type="match status" value="1"/>
</dbReference>
<dbReference type="FunFam" id="3.40.50.620:FF:000001">
    <property type="entry name" value="GMP synthase [glutamine-hydrolyzing]"/>
    <property type="match status" value="1"/>
</dbReference>
<comment type="pathway">
    <text evidence="2 9">Purine metabolism; GMP biosynthesis; GMP from XMP (L-Gln route): step 1/1.</text>
</comment>
<evidence type="ECO:0000256" key="7">
    <source>
        <dbReference type="ARBA" id="ARBA00022840"/>
    </source>
</evidence>
<dbReference type="HAMAP" id="MF_00344">
    <property type="entry name" value="GMP_synthase"/>
    <property type="match status" value="1"/>
</dbReference>
<evidence type="ECO:0000256" key="6">
    <source>
        <dbReference type="ARBA" id="ARBA00022755"/>
    </source>
</evidence>
<dbReference type="InterPro" id="IPR001674">
    <property type="entry name" value="GMP_synth_C"/>
</dbReference>
<dbReference type="InterPro" id="IPR025777">
    <property type="entry name" value="GMPS_ATP_PPase_dom"/>
</dbReference>
<dbReference type="PROSITE" id="PS51273">
    <property type="entry name" value="GATASE_TYPE_1"/>
    <property type="match status" value="1"/>
</dbReference>
<dbReference type="Gene3D" id="3.30.300.10">
    <property type="match status" value="1"/>
</dbReference>
<accession>A0A178IKS4</accession>
<dbReference type="PANTHER" id="PTHR11922">
    <property type="entry name" value="GMP SYNTHASE-RELATED"/>
    <property type="match status" value="1"/>
</dbReference>
<evidence type="ECO:0000256" key="9">
    <source>
        <dbReference type="HAMAP-Rule" id="MF_00344"/>
    </source>
</evidence>
<dbReference type="FunFam" id="3.40.50.880:FF:000001">
    <property type="entry name" value="GMP synthase [glutamine-hydrolyzing]"/>
    <property type="match status" value="1"/>
</dbReference>
<keyword evidence="4 9" id="KW-0547">Nucleotide-binding</keyword>
<gene>
    <name evidence="9 12" type="primary">guaA</name>
    <name evidence="12" type="ORF">AW736_00520</name>
</gene>
<dbReference type="InterPro" id="IPR014729">
    <property type="entry name" value="Rossmann-like_a/b/a_fold"/>
</dbReference>
<evidence type="ECO:0000313" key="13">
    <source>
        <dbReference type="Proteomes" id="UP000078486"/>
    </source>
</evidence>
<protein>
    <recommendedName>
        <fullName evidence="9">GMP synthase [glutamine-hydrolyzing]</fullName>
        <ecNumber evidence="9">6.3.5.2</ecNumber>
    </recommendedName>
    <alternativeName>
        <fullName evidence="9">GMP synthetase</fullName>
    </alternativeName>
    <alternativeName>
        <fullName evidence="9">Glutamine amidotransferase</fullName>
    </alternativeName>
</protein>
<dbReference type="NCBIfam" id="TIGR00888">
    <property type="entry name" value="guaA_Nterm"/>
    <property type="match status" value="1"/>
</dbReference>
<evidence type="ECO:0000256" key="4">
    <source>
        <dbReference type="ARBA" id="ARBA00022741"/>
    </source>
</evidence>
<dbReference type="InterPro" id="IPR004739">
    <property type="entry name" value="GMP_synth_GATase"/>
</dbReference>
<keyword evidence="7 9" id="KW-0067">ATP-binding</keyword>
<dbReference type="Pfam" id="PF00117">
    <property type="entry name" value="GATase"/>
    <property type="match status" value="1"/>
</dbReference>
<dbReference type="GO" id="GO:0005829">
    <property type="term" value="C:cytosol"/>
    <property type="evidence" value="ECO:0007669"/>
    <property type="project" value="TreeGrafter"/>
</dbReference>
<evidence type="ECO:0000256" key="2">
    <source>
        <dbReference type="ARBA" id="ARBA00005153"/>
    </source>
</evidence>
<evidence type="ECO:0000256" key="10">
    <source>
        <dbReference type="PROSITE-ProRule" id="PRU00886"/>
    </source>
</evidence>
<evidence type="ECO:0000256" key="1">
    <source>
        <dbReference type="ARBA" id="ARBA00002332"/>
    </source>
</evidence>
<comment type="function">
    <text evidence="1 9">Catalyzes the synthesis of GMP from XMP.</text>
</comment>
<dbReference type="PRINTS" id="PR00097">
    <property type="entry name" value="ANTSNTHASEII"/>
</dbReference>
<evidence type="ECO:0000256" key="3">
    <source>
        <dbReference type="ARBA" id="ARBA00022598"/>
    </source>
</evidence>
<keyword evidence="8 9" id="KW-0315">Glutamine amidotransferase</keyword>
<dbReference type="PRINTS" id="PR00096">
    <property type="entry name" value="GATASE"/>
</dbReference>
<keyword evidence="6 9" id="KW-0658">Purine biosynthesis</keyword>